<keyword evidence="2" id="KW-1185">Reference proteome</keyword>
<reference evidence="1" key="2">
    <citation type="submission" date="2022-04" db="EMBL/GenBank/DDBJ databases">
        <authorList>
            <person name="Livingstone P.G."/>
        </authorList>
    </citation>
    <scope>NUCLEOTIDE SEQUENCE</scope>
    <source>
        <strain evidence="1">BRON_8</strain>
    </source>
</reference>
<evidence type="ECO:0000313" key="2">
    <source>
        <dbReference type="Proteomes" id="UP001173223"/>
    </source>
</evidence>
<dbReference type="Proteomes" id="UP001173223">
    <property type="component" value="Unassembled WGS sequence"/>
</dbReference>
<evidence type="ECO:0000313" key="1">
    <source>
        <dbReference type="EMBL" id="MDK4512580.1"/>
    </source>
</evidence>
<dbReference type="EMBL" id="JAMGTK010000019">
    <property type="protein sequence ID" value="MDK4512580.1"/>
    <property type="molecule type" value="Genomic_DNA"/>
</dbReference>
<reference evidence="1" key="1">
    <citation type="journal article" date="2022" name="Gene">
        <title>A genome-led study on the pathogenesis of Fusobacterium necrophorum infections.</title>
        <authorList>
            <person name="Thapa G."/>
            <person name="Jayal A."/>
            <person name="Sikazwe E."/>
            <person name="Perry T."/>
            <person name="Mohammed Al Balushi A."/>
            <person name="Livingstone P."/>
        </authorList>
    </citation>
    <scope>NUCLEOTIDE SEQUENCE</scope>
    <source>
        <strain evidence="1">BRON_8</strain>
    </source>
</reference>
<name>A0AAW6WDF9_9FUSO</name>
<protein>
    <submittedName>
        <fullName evidence="1">Uncharacterized protein</fullName>
    </submittedName>
</protein>
<proteinExistence type="predicted"/>
<dbReference type="AlphaFoldDB" id="A0AAW6WDF9"/>
<accession>A0AAW6WDF9</accession>
<comment type="caution">
    <text evidence="1">The sequence shown here is derived from an EMBL/GenBank/DDBJ whole genome shotgun (WGS) entry which is preliminary data.</text>
</comment>
<dbReference type="RefSeq" id="WP_276796241.1">
    <property type="nucleotide sequence ID" value="NZ_JAMGTK010000019.1"/>
</dbReference>
<gene>
    <name evidence="1" type="ORF">MWG07_09990</name>
</gene>
<organism evidence="1 2">
    <name type="scientific">Fusobacterium necrophorum</name>
    <dbReference type="NCBI Taxonomy" id="859"/>
    <lineage>
        <taxon>Bacteria</taxon>
        <taxon>Fusobacteriati</taxon>
        <taxon>Fusobacteriota</taxon>
        <taxon>Fusobacteriia</taxon>
        <taxon>Fusobacteriales</taxon>
        <taxon>Fusobacteriaceae</taxon>
        <taxon>Fusobacterium</taxon>
    </lineage>
</organism>
<sequence>MALESVERLPELIQKIGAGEYRIKVNKDMKIVIFSKQDRYEGEEIRKILKKEEQ</sequence>